<keyword evidence="2" id="KW-1185">Reference proteome</keyword>
<gene>
    <name evidence="1" type="ORF">AUL39_08250</name>
</gene>
<name>A0A100YV10_TRASO</name>
<dbReference type="EMBL" id="LOJF01000010">
    <property type="protein sequence ID" value="KUH58193.1"/>
    <property type="molecule type" value="Genomic_DNA"/>
</dbReference>
<dbReference type="STRING" id="1299998.AUL39_08250"/>
<evidence type="ECO:0000313" key="2">
    <source>
        <dbReference type="Proteomes" id="UP000054078"/>
    </source>
</evidence>
<comment type="caution">
    <text evidence="1">The sequence shown here is derived from an EMBL/GenBank/DDBJ whole genome shotgun (WGS) entry which is preliminary data.</text>
</comment>
<protein>
    <submittedName>
        <fullName evidence="1">Uncharacterized protein</fullName>
    </submittedName>
</protein>
<reference evidence="1 2" key="1">
    <citation type="submission" date="2015-12" db="EMBL/GenBank/DDBJ databases">
        <title>Draft Genome Sequence of Olsenella scatoligenes SK9K4T; a Producer of 3-Methylindole- (skatole) and 4-Methylphenol- (p-cresol) Isolated from Pig Feces.</title>
        <authorList>
            <person name="Li X."/>
            <person name="Borg B."/>
            <person name="Canibe N."/>
        </authorList>
    </citation>
    <scope>NUCLEOTIDE SEQUENCE [LARGE SCALE GENOMIC DNA]</scope>
    <source>
        <strain evidence="1 2">SK9K4</strain>
    </source>
</reference>
<accession>A0A100YV10</accession>
<proteinExistence type="predicted"/>
<dbReference type="AlphaFoldDB" id="A0A100YV10"/>
<evidence type="ECO:0000313" key="1">
    <source>
        <dbReference type="EMBL" id="KUH58193.1"/>
    </source>
</evidence>
<organism evidence="1 2">
    <name type="scientific">Tractidigestivibacter scatoligenes</name>
    <name type="common">Olsenella scatoligenes</name>
    <dbReference type="NCBI Taxonomy" id="1299998"/>
    <lineage>
        <taxon>Bacteria</taxon>
        <taxon>Bacillati</taxon>
        <taxon>Actinomycetota</taxon>
        <taxon>Coriobacteriia</taxon>
        <taxon>Coriobacteriales</taxon>
        <taxon>Atopobiaceae</taxon>
        <taxon>Tractidigestivibacter</taxon>
    </lineage>
</organism>
<dbReference type="Proteomes" id="UP000054078">
    <property type="component" value="Unassembled WGS sequence"/>
</dbReference>
<sequence length="131" mass="15102">MIYKDFFSIEYHSIWRIRRNCFIPDGFERTIDKPIIGVNRDYVFSSCYGKARIASAAKSAICLMHNFDAWVLRCIGVAHLWTAIGGTIIHKDKLVVAIALSQDALDTPIKVFLNVVYRHNDAKRRHMTYPI</sequence>